<evidence type="ECO:0000256" key="1">
    <source>
        <dbReference type="ARBA" id="ARBA00022729"/>
    </source>
</evidence>
<keyword evidence="3 5" id="KW-1015">Disulfide bond</keyword>
<accession>A0AAE0SYA9</accession>
<dbReference type="Pfam" id="PF00087">
    <property type="entry name" value="Toxin_TOLIP"/>
    <property type="match status" value="1"/>
</dbReference>
<evidence type="ECO:0000256" key="5">
    <source>
        <dbReference type="PROSITE-ProRule" id="PRU00196"/>
    </source>
</evidence>
<keyword evidence="4" id="KW-0325">Glycoprotein</keyword>
<comment type="caution">
    <text evidence="5">Lacks conserved residue(s) required for the propagation of feature annotation.</text>
</comment>
<evidence type="ECO:0000313" key="8">
    <source>
        <dbReference type="Proteomes" id="UP001195483"/>
    </source>
</evidence>
<keyword evidence="8" id="KW-1185">Reference proteome</keyword>
<sequence length="371" mass="39691">MIFAALGMKQASLIAAIENGDKTIALMRKISRSGVLTSIRLCRFANLPANSALTGVRLVGGSAASEGKLEIMYLGAWGTVCDDSFDTKAAKVICRMLNLMTDGAEVIDASQFYSTSTSSLEIWLDDLSCNGTEGSIDDCSHKDWGENNCTHSEDVAIRCGVNAPVRLVGGLTSYEGRVEVFFNGHWGTVCDDSTDVNFAMVVCRELGYPSSSPAVKTSGFYGTGAGHIWLDDVKCIDTEASLEECSHLPWGQNNCSHGEDVGVICRDHGIECYHCDGISDPSNCQEKIVCSPSESCQTSMYENNHQTLYSLSCQSKLVCDTFNSVPNIIGTKRATGLKTTCCDTALCNNVTLNVNHAHGVITGVTIAPSAP</sequence>
<dbReference type="PANTHER" id="PTHR19331">
    <property type="entry name" value="SCAVENGER RECEPTOR DOMAIN-CONTAINING"/>
    <property type="match status" value="1"/>
</dbReference>
<dbReference type="Pfam" id="PF00530">
    <property type="entry name" value="SRCR"/>
    <property type="match status" value="2"/>
</dbReference>
<dbReference type="Proteomes" id="UP001195483">
    <property type="component" value="Unassembled WGS sequence"/>
</dbReference>
<evidence type="ECO:0000259" key="6">
    <source>
        <dbReference type="PROSITE" id="PS50287"/>
    </source>
</evidence>
<proteinExistence type="predicted"/>
<dbReference type="InterPro" id="IPR001190">
    <property type="entry name" value="SRCR"/>
</dbReference>
<dbReference type="PROSITE" id="PS50287">
    <property type="entry name" value="SRCR_2"/>
    <property type="match status" value="2"/>
</dbReference>
<evidence type="ECO:0000313" key="7">
    <source>
        <dbReference type="EMBL" id="KAK3599828.1"/>
    </source>
</evidence>
<dbReference type="GO" id="GO:0016020">
    <property type="term" value="C:membrane"/>
    <property type="evidence" value="ECO:0007669"/>
    <property type="project" value="InterPro"/>
</dbReference>
<dbReference type="AlphaFoldDB" id="A0AAE0SYA9"/>
<dbReference type="InterPro" id="IPR045860">
    <property type="entry name" value="Snake_toxin-like_sf"/>
</dbReference>
<dbReference type="SUPFAM" id="SSF57302">
    <property type="entry name" value="Snake toxin-like"/>
    <property type="match status" value="1"/>
</dbReference>
<evidence type="ECO:0000256" key="3">
    <source>
        <dbReference type="ARBA" id="ARBA00023157"/>
    </source>
</evidence>
<dbReference type="SMART" id="SM00202">
    <property type="entry name" value="SR"/>
    <property type="match status" value="2"/>
</dbReference>
<dbReference type="SUPFAM" id="SSF56487">
    <property type="entry name" value="SRCR-like"/>
    <property type="match status" value="2"/>
</dbReference>
<organism evidence="7 8">
    <name type="scientific">Potamilus streckersoni</name>
    <dbReference type="NCBI Taxonomy" id="2493646"/>
    <lineage>
        <taxon>Eukaryota</taxon>
        <taxon>Metazoa</taxon>
        <taxon>Spiralia</taxon>
        <taxon>Lophotrochozoa</taxon>
        <taxon>Mollusca</taxon>
        <taxon>Bivalvia</taxon>
        <taxon>Autobranchia</taxon>
        <taxon>Heteroconchia</taxon>
        <taxon>Palaeoheterodonta</taxon>
        <taxon>Unionida</taxon>
        <taxon>Unionoidea</taxon>
        <taxon>Unionidae</taxon>
        <taxon>Ambleminae</taxon>
        <taxon>Lampsilini</taxon>
        <taxon>Potamilus</taxon>
    </lineage>
</organism>
<dbReference type="FunFam" id="3.10.250.10:FF:000006">
    <property type="entry name" value="neurotrypsin isoform X2"/>
    <property type="match status" value="2"/>
</dbReference>
<protein>
    <recommendedName>
        <fullName evidence="6">SRCR domain-containing protein</fullName>
    </recommendedName>
</protein>
<keyword evidence="1" id="KW-0732">Signal</keyword>
<reference evidence="7" key="2">
    <citation type="journal article" date="2021" name="Genome Biol. Evol.">
        <title>Developing a high-quality reference genome for a parasitic bivalve with doubly uniparental inheritance (Bivalvia: Unionida).</title>
        <authorList>
            <person name="Smith C.H."/>
        </authorList>
    </citation>
    <scope>NUCLEOTIDE SEQUENCE</scope>
    <source>
        <strain evidence="7">CHS0354</strain>
        <tissue evidence="7">Mantle</tissue>
    </source>
</reference>
<keyword evidence="2" id="KW-0677">Repeat</keyword>
<dbReference type="InterPro" id="IPR036772">
    <property type="entry name" value="SRCR-like_dom_sf"/>
</dbReference>
<feature type="disulfide bond" evidence="5">
    <location>
        <begin position="235"/>
        <end position="245"/>
    </location>
</feature>
<evidence type="ECO:0000256" key="4">
    <source>
        <dbReference type="ARBA" id="ARBA00023180"/>
    </source>
</evidence>
<dbReference type="PRINTS" id="PR00258">
    <property type="entry name" value="SPERACTRCPTR"/>
</dbReference>
<dbReference type="PANTHER" id="PTHR19331:SF465">
    <property type="entry name" value="EGG PEPTIDE SPERACT RECEPTOR"/>
    <property type="match status" value="1"/>
</dbReference>
<name>A0AAE0SYA9_9BIVA</name>
<reference evidence="7" key="1">
    <citation type="journal article" date="2021" name="Genome Biol. Evol.">
        <title>A High-Quality Reference Genome for a Parasitic Bivalve with Doubly Uniparental Inheritance (Bivalvia: Unionida).</title>
        <authorList>
            <person name="Smith C.H."/>
        </authorList>
    </citation>
    <scope>NUCLEOTIDE SEQUENCE</scope>
    <source>
        <strain evidence="7">CHS0354</strain>
    </source>
</reference>
<feature type="domain" description="SRCR" evidence="6">
    <location>
        <begin position="165"/>
        <end position="266"/>
    </location>
</feature>
<reference evidence="7" key="3">
    <citation type="submission" date="2023-05" db="EMBL/GenBank/DDBJ databases">
        <authorList>
            <person name="Smith C.H."/>
        </authorList>
    </citation>
    <scope>NUCLEOTIDE SEQUENCE</scope>
    <source>
        <strain evidence="7">CHS0354</strain>
        <tissue evidence="7">Mantle</tissue>
    </source>
</reference>
<dbReference type="InterPro" id="IPR035076">
    <property type="entry name" value="Toxin/TOLIP"/>
</dbReference>
<feature type="disulfide bond" evidence="5">
    <location>
        <begin position="129"/>
        <end position="139"/>
    </location>
</feature>
<comment type="caution">
    <text evidence="7">The sequence shown here is derived from an EMBL/GenBank/DDBJ whole genome shotgun (WGS) entry which is preliminary data.</text>
</comment>
<dbReference type="Gene3D" id="3.10.250.10">
    <property type="entry name" value="SRCR-like domain"/>
    <property type="match status" value="2"/>
</dbReference>
<evidence type="ECO:0000256" key="2">
    <source>
        <dbReference type="ARBA" id="ARBA00022737"/>
    </source>
</evidence>
<feature type="domain" description="SRCR" evidence="6">
    <location>
        <begin position="56"/>
        <end position="160"/>
    </location>
</feature>
<gene>
    <name evidence="7" type="ORF">CHS0354_022395</name>
</gene>
<dbReference type="EMBL" id="JAEAOA010001358">
    <property type="protein sequence ID" value="KAK3599828.1"/>
    <property type="molecule type" value="Genomic_DNA"/>
</dbReference>